<sequence length="280" mass="29324">QPWVAFTGLSARGAGAITYGLCLGLLLVVTRLGQRQPLRLLLLAFVVGHAIVVLYALIQAYGLDPYNWGVGDVYVGPVFSTLGNPNFSAGYVGLTLPIVVWATFDSRLPIVLSIPAGASIGASAVALAHLNSFQGGAAALLALGVLGLWAGPSRNYGRSVAVGIVLPVAVVIAVVPVLLKSPTGWTMSGLIALTASCAGLGRWWDRRTGGQERGTGEVVAGPAIGSAVAAKRYRWAWTASLVPALLTGFFLFGSRIVDELESGLRHRSEFWRVGLSVFSE</sequence>
<dbReference type="EMBL" id="UINC01156994">
    <property type="protein sequence ID" value="SVD53731.1"/>
    <property type="molecule type" value="Genomic_DNA"/>
</dbReference>
<dbReference type="PANTHER" id="PTHR37422:SF13">
    <property type="entry name" value="LIPOPOLYSACCHARIDE BIOSYNTHESIS PROTEIN PA4999-RELATED"/>
    <property type="match status" value="1"/>
</dbReference>
<dbReference type="AlphaFoldDB" id="A0A382W6J8"/>
<feature type="non-terminal residue" evidence="2">
    <location>
        <position position="1"/>
    </location>
</feature>
<feature type="transmembrane region" description="Helical" evidence="1">
    <location>
        <begin position="111"/>
        <end position="130"/>
    </location>
</feature>
<feature type="non-terminal residue" evidence="2">
    <location>
        <position position="280"/>
    </location>
</feature>
<feature type="transmembrane region" description="Helical" evidence="1">
    <location>
        <begin position="40"/>
        <end position="58"/>
    </location>
</feature>
<feature type="transmembrane region" description="Helical" evidence="1">
    <location>
        <begin position="185"/>
        <end position="204"/>
    </location>
</feature>
<protein>
    <submittedName>
        <fullName evidence="2">Uncharacterized protein</fullName>
    </submittedName>
</protein>
<keyword evidence="1" id="KW-0812">Transmembrane</keyword>
<evidence type="ECO:0000256" key="1">
    <source>
        <dbReference type="SAM" id="Phobius"/>
    </source>
</evidence>
<keyword evidence="1" id="KW-1133">Transmembrane helix</keyword>
<dbReference type="PANTHER" id="PTHR37422">
    <property type="entry name" value="TEICHURONIC ACID BIOSYNTHESIS PROTEIN TUAE"/>
    <property type="match status" value="1"/>
</dbReference>
<proteinExistence type="predicted"/>
<feature type="transmembrane region" description="Helical" evidence="1">
    <location>
        <begin position="159"/>
        <end position="179"/>
    </location>
</feature>
<evidence type="ECO:0000313" key="2">
    <source>
        <dbReference type="EMBL" id="SVD53731.1"/>
    </source>
</evidence>
<feature type="transmembrane region" description="Helical" evidence="1">
    <location>
        <begin position="235"/>
        <end position="257"/>
    </location>
</feature>
<organism evidence="2">
    <name type="scientific">marine metagenome</name>
    <dbReference type="NCBI Taxonomy" id="408172"/>
    <lineage>
        <taxon>unclassified sequences</taxon>
        <taxon>metagenomes</taxon>
        <taxon>ecological metagenomes</taxon>
    </lineage>
</organism>
<dbReference type="InterPro" id="IPR051533">
    <property type="entry name" value="WaaL-like"/>
</dbReference>
<keyword evidence="1" id="KW-0472">Membrane</keyword>
<name>A0A382W6J8_9ZZZZ</name>
<gene>
    <name evidence="2" type="ORF">METZ01_LOCUS406585</name>
</gene>
<accession>A0A382W6J8</accession>
<feature type="transmembrane region" description="Helical" evidence="1">
    <location>
        <begin position="6"/>
        <end position="28"/>
    </location>
</feature>
<feature type="transmembrane region" description="Helical" evidence="1">
    <location>
        <begin position="136"/>
        <end position="152"/>
    </location>
</feature>
<reference evidence="2" key="1">
    <citation type="submission" date="2018-05" db="EMBL/GenBank/DDBJ databases">
        <authorList>
            <person name="Lanie J.A."/>
            <person name="Ng W.-L."/>
            <person name="Kazmierczak K.M."/>
            <person name="Andrzejewski T.M."/>
            <person name="Davidsen T.M."/>
            <person name="Wayne K.J."/>
            <person name="Tettelin H."/>
            <person name="Glass J.I."/>
            <person name="Rusch D."/>
            <person name="Podicherti R."/>
            <person name="Tsui H.-C.T."/>
            <person name="Winkler M.E."/>
        </authorList>
    </citation>
    <scope>NUCLEOTIDE SEQUENCE</scope>
</reference>